<dbReference type="PANTHER" id="PTHR11081">
    <property type="entry name" value="FLAP ENDONUCLEASE FAMILY MEMBER"/>
    <property type="match status" value="1"/>
</dbReference>
<keyword evidence="1" id="KW-0460">Magnesium</keyword>
<dbReference type="EC" id="3.1.-.-" evidence="1"/>
<dbReference type="GO" id="GO:0006298">
    <property type="term" value="P:mismatch repair"/>
    <property type="evidence" value="ECO:0007669"/>
    <property type="project" value="TreeGrafter"/>
</dbReference>
<keyword evidence="1" id="KW-0238">DNA-binding</keyword>
<keyword evidence="1" id="KW-0479">Metal-binding</keyword>
<protein>
    <recommendedName>
        <fullName evidence="1">Exonuclease 1</fullName>
        <ecNumber evidence="1">3.1.-.-</ecNumber>
    </recommendedName>
</protein>
<proteinExistence type="inferred from homology"/>
<dbReference type="EMBL" id="JARQWQ010000084">
    <property type="protein sequence ID" value="KAK2552686.1"/>
    <property type="molecule type" value="Genomic_DNA"/>
</dbReference>
<comment type="similarity">
    <text evidence="1">Belongs to the XPG/RAD2 endonuclease family. EXO1 subfamily.</text>
</comment>
<reference evidence="3" key="2">
    <citation type="journal article" date="2023" name="Science">
        <title>Genomic signatures of disease resistance in endangered staghorn corals.</title>
        <authorList>
            <person name="Vollmer S.V."/>
            <person name="Selwyn J.D."/>
            <person name="Despard B.A."/>
            <person name="Roesel C.L."/>
        </authorList>
    </citation>
    <scope>NUCLEOTIDE SEQUENCE</scope>
    <source>
        <strain evidence="3">K2</strain>
    </source>
</reference>
<dbReference type="GO" id="GO:0003677">
    <property type="term" value="F:DNA binding"/>
    <property type="evidence" value="ECO:0007669"/>
    <property type="project" value="UniProtKB-UniRule"/>
</dbReference>
<comment type="cofactor">
    <cofactor evidence="1">
        <name>Mg(2+)</name>
        <dbReference type="ChEBI" id="CHEBI:18420"/>
    </cofactor>
    <text evidence="1">Binds 2 magnesium ions per subunit. They probably participate in the reaction catalyzed by the enzyme. May bind an additional third magnesium ion after substrate binding.</text>
</comment>
<keyword evidence="1" id="KW-0234">DNA repair</keyword>
<dbReference type="GO" id="GO:0006310">
    <property type="term" value="P:DNA recombination"/>
    <property type="evidence" value="ECO:0007669"/>
    <property type="project" value="TreeGrafter"/>
</dbReference>
<dbReference type="Pfam" id="PF00752">
    <property type="entry name" value="XPG_N"/>
    <property type="match status" value="1"/>
</dbReference>
<keyword evidence="1" id="KW-0228">DNA excision</keyword>
<accession>A0AAD9Q110</accession>
<keyword evidence="1" id="KW-0227">DNA damage</keyword>
<dbReference type="GO" id="GO:0005634">
    <property type="term" value="C:nucleus"/>
    <property type="evidence" value="ECO:0007669"/>
    <property type="project" value="UniProtKB-SubCell"/>
</dbReference>
<organism evidence="3 4">
    <name type="scientific">Acropora cervicornis</name>
    <name type="common">Staghorn coral</name>
    <dbReference type="NCBI Taxonomy" id="6130"/>
    <lineage>
        <taxon>Eukaryota</taxon>
        <taxon>Metazoa</taxon>
        <taxon>Cnidaria</taxon>
        <taxon>Anthozoa</taxon>
        <taxon>Hexacorallia</taxon>
        <taxon>Scleractinia</taxon>
        <taxon>Astrocoeniina</taxon>
        <taxon>Acroporidae</taxon>
        <taxon>Acropora</taxon>
    </lineage>
</organism>
<dbReference type="InterPro" id="IPR006085">
    <property type="entry name" value="XPG_DNA_repair_N"/>
</dbReference>
<keyword evidence="1" id="KW-0267">Excision nuclease</keyword>
<sequence>MWSRRCAHSDCVASWLLIQNSVICILTRSSEHLCSSKNSANMGIHCLFPFLQKFSKKVNLREFSGQTACIDVSCWLHKGLSVLVAQSGKREREKEDHLKKTEEANISEEEANKLSSQAVEICFNDITECINICLQEKMNCIVAPYESDAQRICRFCSDGRLRSSGLWLQEVFCHQMVFDVSTCSTVPLVRWDIDPSMNMQYMCGYNLDRSFANEVAAGNVKHMKLTNTITLSH</sequence>
<evidence type="ECO:0000313" key="3">
    <source>
        <dbReference type="EMBL" id="KAK2552686.1"/>
    </source>
</evidence>
<dbReference type="GO" id="GO:0046872">
    <property type="term" value="F:metal ion binding"/>
    <property type="evidence" value="ECO:0007669"/>
    <property type="project" value="UniProtKB-UniRule"/>
</dbReference>
<evidence type="ECO:0000313" key="4">
    <source>
        <dbReference type="Proteomes" id="UP001249851"/>
    </source>
</evidence>
<keyword evidence="1" id="KW-0269">Exonuclease</keyword>
<evidence type="ECO:0000256" key="1">
    <source>
        <dbReference type="RuleBase" id="RU910737"/>
    </source>
</evidence>
<name>A0AAD9Q110_ACRCE</name>
<dbReference type="Gene3D" id="3.40.50.1010">
    <property type="entry name" value="5'-nuclease"/>
    <property type="match status" value="2"/>
</dbReference>
<keyword evidence="4" id="KW-1185">Reference proteome</keyword>
<keyword evidence="1" id="KW-0539">Nucleus</keyword>
<comment type="caution">
    <text evidence="3">The sequence shown here is derived from an EMBL/GenBank/DDBJ whole genome shotgun (WGS) entry which is preliminary data.</text>
</comment>
<dbReference type="AlphaFoldDB" id="A0AAD9Q110"/>
<dbReference type="Proteomes" id="UP001249851">
    <property type="component" value="Unassembled WGS sequence"/>
</dbReference>
<keyword evidence="1" id="KW-0540">Nuclease</keyword>
<dbReference type="InterPro" id="IPR029060">
    <property type="entry name" value="PIN-like_dom_sf"/>
</dbReference>
<keyword evidence="1" id="KW-0378">Hydrolase</keyword>
<feature type="domain" description="XPG N-terminal" evidence="2">
    <location>
        <begin position="42"/>
        <end position="99"/>
    </location>
</feature>
<evidence type="ECO:0000259" key="2">
    <source>
        <dbReference type="Pfam" id="PF00752"/>
    </source>
</evidence>
<dbReference type="SUPFAM" id="SSF88723">
    <property type="entry name" value="PIN domain-like"/>
    <property type="match status" value="1"/>
</dbReference>
<gene>
    <name evidence="3" type="ORF">P5673_026069</name>
</gene>
<reference evidence="3" key="1">
    <citation type="journal article" date="2023" name="G3 (Bethesda)">
        <title>Whole genome assembly and annotation of the endangered Caribbean coral Acropora cervicornis.</title>
        <authorList>
            <person name="Selwyn J.D."/>
            <person name="Vollmer S.V."/>
        </authorList>
    </citation>
    <scope>NUCLEOTIDE SEQUENCE</scope>
    <source>
        <strain evidence="3">K2</strain>
    </source>
</reference>
<comment type="function">
    <text evidence="1">5'-&gt;3' double-stranded DNA exonuclease which may also possess a cryptic 3'-&gt;5' double-stranded DNA exonuclease activity. Functions in DNA mismatch repair.</text>
</comment>
<comment type="subcellular location">
    <subcellularLocation>
        <location evidence="1">Nucleus</location>
    </subcellularLocation>
</comment>
<dbReference type="InterPro" id="IPR006084">
    <property type="entry name" value="XPG/Rad2"/>
</dbReference>
<dbReference type="GO" id="GO:0035312">
    <property type="term" value="F:5'-3' DNA exonuclease activity"/>
    <property type="evidence" value="ECO:0007669"/>
    <property type="project" value="UniProtKB-UniRule"/>
</dbReference>
<dbReference type="PANTHER" id="PTHR11081:SF8">
    <property type="entry name" value="EXONUCLEASE 1"/>
    <property type="match status" value="1"/>
</dbReference>
<dbReference type="GO" id="GO:0017108">
    <property type="term" value="F:5'-flap endonuclease activity"/>
    <property type="evidence" value="ECO:0007669"/>
    <property type="project" value="TreeGrafter"/>
</dbReference>